<name>A0ABT8HZY2_9BACL</name>
<dbReference type="CDD" id="cd03884">
    <property type="entry name" value="M20_bAS"/>
    <property type="match status" value="1"/>
</dbReference>
<comment type="caution">
    <text evidence="4">The sequence shown here is derived from an EMBL/GenBank/DDBJ whole genome shotgun (WGS) entry which is preliminary data.</text>
</comment>
<reference evidence="4" key="1">
    <citation type="submission" date="2023-07" db="EMBL/GenBank/DDBJ databases">
        <title>Fictibacillus sp. isolated from freshwater pond.</title>
        <authorList>
            <person name="Kirdat K."/>
            <person name="Bhat A."/>
            <person name="Mourya A."/>
            <person name="Yadav A."/>
        </authorList>
    </citation>
    <scope>NUCLEOTIDE SEQUENCE</scope>
    <source>
        <strain evidence="4">NE201</strain>
    </source>
</reference>
<evidence type="ECO:0000313" key="4">
    <source>
        <dbReference type="EMBL" id="MDN4525842.1"/>
    </source>
</evidence>
<dbReference type="Gene3D" id="3.40.630.10">
    <property type="entry name" value="Zn peptidases"/>
    <property type="match status" value="1"/>
</dbReference>
<dbReference type="PANTHER" id="PTHR32494:SF5">
    <property type="entry name" value="ALLANTOATE AMIDOHYDROLASE"/>
    <property type="match status" value="1"/>
</dbReference>
<dbReference type="InterPro" id="IPR036264">
    <property type="entry name" value="Bact_exopeptidase_dim_dom"/>
</dbReference>
<dbReference type="SUPFAM" id="SSF53187">
    <property type="entry name" value="Zn-dependent exopeptidases"/>
    <property type="match status" value="1"/>
</dbReference>
<dbReference type="Gene3D" id="3.30.70.360">
    <property type="match status" value="1"/>
</dbReference>
<gene>
    <name evidence="4" type="ORF">QYB97_15260</name>
</gene>
<evidence type="ECO:0000256" key="1">
    <source>
        <dbReference type="ARBA" id="ARBA00006153"/>
    </source>
</evidence>
<dbReference type="InterPro" id="IPR010158">
    <property type="entry name" value="Amidase_Cbmase"/>
</dbReference>
<dbReference type="GO" id="GO:0016787">
    <property type="term" value="F:hydrolase activity"/>
    <property type="evidence" value="ECO:0007669"/>
    <property type="project" value="UniProtKB-KW"/>
</dbReference>
<dbReference type="InterPro" id="IPR011650">
    <property type="entry name" value="Peptidase_M20_dimer"/>
</dbReference>
<keyword evidence="5" id="KW-1185">Reference proteome</keyword>
<evidence type="ECO:0000313" key="5">
    <source>
        <dbReference type="Proteomes" id="UP001172721"/>
    </source>
</evidence>
<dbReference type="SUPFAM" id="SSF55031">
    <property type="entry name" value="Bacterial exopeptidase dimerisation domain"/>
    <property type="match status" value="1"/>
</dbReference>
<dbReference type="PIRSF" id="PIRSF001235">
    <property type="entry name" value="Amidase_carbamoylase"/>
    <property type="match status" value="1"/>
</dbReference>
<protein>
    <submittedName>
        <fullName evidence="4">Zn-dependent hydrolase</fullName>
    </submittedName>
</protein>
<evidence type="ECO:0000259" key="3">
    <source>
        <dbReference type="Pfam" id="PF07687"/>
    </source>
</evidence>
<organism evidence="4 5">
    <name type="scientific">Fictibacillus fluitans</name>
    <dbReference type="NCBI Taxonomy" id="3058422"/>
    <lineage>
        <taxon>Bacteria</taxon>
        <taxon>Bacillati</taxon>
        <taxon>Bacillota</taxon>
        <taxon>Bacilli</taxon>
        <taxon>Bacillales</taxon>
        <taxon>Fictibacillaceae</taxon>
        <taxon>Fictibacillus</taxon>
    </lineage>
</organism>
<dbReference type="NCBIfam" id="NF006771">
    <property type="entry name" value="PRK09290.1-5"/>
    <property type="match status" value="1"/>
</dbReference>
<evidence type="ECO:0000256" key="2">
    <source>
        <dbReference type="ARBA" id="ARBA00022801"/>
    </source>
</evidence>
<accession>A0ABT8HZY2</accession>
<dbReference type="InterPro" id="IPR002933">
    <property type="entry name" value="Peptidase_M20"/>
</dbReference>
<dbReference type="Proteomes" id="UP001172721">
    <property type="component" value="Unassembled WGS sequence"/>
</dbReference>
<keyword evidence="2 4" id="KW-0378">Hydrolase</keyword>
<dbReference type="NCBIfam" id="TIGR01879">
    <property type="entry name" value="hydantase"/>
    <property type="match status" value="1"/>
</dbReference>
<comment type="similarity">
    <text evidence="1">Belongs to the peptidase M20 family.</text>
</comment>
<dbReference type="PANTHER" id="PTHR32494">
    <property type="entry name" value="ALLANTOATE DEIMINASE-RELATED"/>
    <property type="match status" value="1"/>
</dbReference>
<feature type="domain" description="Peptidase M20 dimerisation" evidence="3">
    <location>
        <begin position="234"/>
        <end position="334"/>
    </location>
</feature>
<dbReference type="RefSeq" id="WP_301166870.1">
    <property type="nucleotide sequence ID" value="NZ_JAUHTR010000008.1"/>
</dbReference>
<dbReference type="Pfam" id="PF01546">
    <property type="entry name" value="Peptidase_M20"/>
    <property type="match status" value="1"/>
</dbReference>
<dbReference type="Pfam" id="PF07687">
    <property type="entry name" value="M20_dimer"/>
    <property type="match status" value="1"/>
</dbReference>
<proteinExistence type="inferred from homology"/>
<sequence>MAVLQNSKLKERLLENYSSELDHSGVSGERVAWRLSRLSEIGATADGGSCRIGFSAEERQAKELVKSWMLEAGLEVREDAAGNIIAVFAGSHPNEPVVLSGSHLDSVPNGGHFDGPLGVLCALEVAEAWKESGYQPHRTYEIIIFSDEEGARFNGGLTGSQAFTGELELEQQFRLKDGEGKPFEQVIREYGLVAGRLLEAKRDVNEIAAFIEVHIEQGKVLENKDVPVGVVTGIAGPKWYKFSFKGSADHAGNTPMTDRKDALVASSWFVYELSGLPKEVSPTAVATVGKMEVFPNGINVIPGQADVYVDMRDISEASVTALSEKIIHKAQEAAQLHGVAVEYEKTLDVAPVPIQTEMQHLLLRAVEKVNLTPVLLPSGAGHDTMVLARYIPAAMLFVRSQGGISHHPDEWTTLDDCIQAVHVLKKAIESLVSR</sequence>
<dbReference type="EMBL" id="JAUHTR010000008">
    <property type="protein sequence ID" value="MDN4525842.1"/>
    <property type="molecule type" value="Genomic_DNA"/>
</dbReference>